<dbReference type="InterPro" id="IPR000791">
    <property type="entry name" value="Gpr1/Fun34/SatP-like"/>
</dbReference>
<name>A0A7Z7AVV7_9EURY</name>
<dbReference type="Proteomes" id="UP000199259">
    <property type="component" value="Unassembled WGS sequence"/>
</dbReference>
<protein>
    <recommendedName>
        <fullName evidence="9">GPR1/FUN34/yaaH family protein</fullName>
    </recommendedName>
</protein>
<dbReference type="OrthoDB" id="53209at2157"/>
<evidence type="ECO:0008006" key="9">
    <source>
        <dbReference type="Google" id="ProtNLM"/>
    </source>
</evidence>
<feature type="transmembrane region" description="Helical" evidence="6">
    <location>
        <begin position="70"/>
        <end position="88"/>
    </location>
</feature>
<keyword evidence="8" id="KW-1185">Reference proteome</keyword>
<keyword evidence="5 6" id="KW-0472">Membrane</keyword>
<dbReference type="GO" id="GO:0071422">
    <property type="term" value="P:succinate transmembrane transport"/>
    <property type="evidence" value="ECO:0007669"/>
    <property type="project" value="TreeGrafter"/>
</dbReference>
<dbReference type="GO" id="GO:0015360">
    <property type="term" value="F:acetate:proton symporter activity"/>
    <property type="evidence" value="ECO:0007669"/>
    <property type="project" value="TreeGrafter"/>
</dbReference>
<evidence type="ECO:0000313" key="7">
    <source>
        <dbReference type="EMBL" id="SDF68341.1"/>
    </source>
</evidence>
<evidence type="ECO:0000256" key="6">
    <source>
        <dbReference type="SAM" id="Phobius"/>
    </source>
</evidence>
<dbReference type="EMBL" id="FNCA01000003">
    <property type="protein sequence ID" value="SDF68341.1"/>
    <property type="molecule type" value="Genomic_DNA"/>
</dbReference>
<dbReference type="RefSeq" id="WP_091709432.1">
    <property type="nucleotide sequence ID" value="NZ_FNCA01000003.1"/>
</dbReference>
<feature type="transmembrane region" description="Helical" evidence="6">
    <location>
        <begin position="12"/>
        <end position="32"/>
    </location>
</feature>
<sequence>MEGEITIKDLSAASPAAVGFYGLGFAATFAGLLNSGMFSDALMVISMAITLGGVAEVLAGWQLWQKGDTFAATAFTIFGLWWFAFSYINLAPAGLFSAPVEAASASSMGFFTLVWGLIATTLTIATLKIGVKMITLVFIVLDLTFFSLALVFFGMFPLAIAGIITLITGIAALYLATALVFDSVGIKLPI</sequence>
<proteinExistence type="inferred from homology"/>
<dbReference type="PANTHER" id="PTHR30178:SF3">
    <property type="entry name" value="SUCCINATE-ACETATE_PROTON SYMPORTER SATP"/>
    <property type="match status" value="1"/>
</dbReference>
<organism evidence="7 8">
    <name type="scientific">Methanolobus vulcani</name>
    <dbReference type="NCBI Taxonomy" id="38026"/>
    <lineage>
        <taxon>Archaea</taxon>
        <taxon>Methanobacteriati</taxon>
        <taxon>Methanobacteriota</taxon>
        <taxon>Stenosarchaea group</taxon>
        <taxon>Methanomicrobia</taxon>
        <taxon>Methanosarcinales</taxon>
        <taxon>Methanosarcinaceae</taxon>
        <taxon>Methanolobus</taxon>
    </lineage>
</organism>
<feature type="transmembrane region" description="Helical" evidence="6">
    <location>
        <begin position="134"/>
        <end position="153"/>
    </location>
</feature>
<evidence type="ECO:0000256" key="5">
    <source>
        <dbReference type="ARBA" id="ARBA00023136"/>
    </source>
</evidence>
<dbReference type="PANTHER" id="PTHR30178">
    <property type="entry name" value="INNER MEMBRANE PROTEIN YAAH"/>
    <property type="match status" value="1"/>
</dbReference>
<evidence type="ECO:0000256" key="4">
    <source>
        <dbReference type="ARBA" id="ARBA00022989"/>
    </source>
</evidence>
<gene>
    <name evidence="7" type="ORF">SAMN04488589_1111</name>
</gene>
<feature type="transmembrane region" description="Helical" evidence="6">
    <location>
        <begin position="38"/>
        <end position="58"/>
    </location>
</feature>
<evidence type="ECO:0000313" key="8">
    <source>
        <dbReference type="Proteomes" id="UP000199259"/>
    </source>
</evidence>
<feature type="transmembrane region" description="Helical" evidence="6">
    <location>
        <begin position="159"/>
        <end position="181"/>
    </location>
</feature>
<comment type="subcellular location">
    <subcellularLocation>
        <location evidence="1">Membrane</location>
        <topology evidence="1">Multi-pass membrane protein</topology>
    </subcellularLocation>
</comment>
<dbReference type="NCBIfam" id="NF038013">
    <property type="entry name" value="AceTr_1"/>
    <property type="match status" value="1"/>
</dbReference>
<accession>A0A7Z7AVV7</accession>
<keyword evidence="4 6" id="KW-1133">Transmembrane helix</keyword>
<comment type="similarity">
    <text evidence="2">Belongs to the acetate uptake transporter (AceTr) (TC 2.A.96) family.</text>
</comment>
<dbReference type="AlphaFoldDB" id="A0A7Z7AVV7"/>
<evidence type="ECO:0000256" key="1">
    <source>
        <dbReference type="ARBA" id="ARBA00004141"/>
    </source>
</evidence>
<reference evidence="7 8" key="1">
    <citation type="submission" date="2016-10" db="EMBL/GenBank/DDBJ databases">
        <authorList>
            <person name="Varghese N."/>
            <person name="Submissions S."/>
        </authorList>
    </citation>
    <scope>NUCLEOTIDE SEQUENCE [LARGE SCALE GENOMIC DNA]</scope>
    <source>
        <strain evidence="7 8">PL 12/M</strain>
    </source>
</reference>
<feature type="transmembrane region" description="Helical" evidence="6">
    <location>
        <begin position="108"/>
        <end position="127"/>
    </location>
</feature>
<dbReference type="InterPro" id="IPR047623">
    <property type="entry name" value="SatP"/>
</dbReference>
<comment type="caution">
    <text evidence="7">The sequence shown here is derived from an EMBL/GenBank/DDBJ whole genome shotgun (WGS) entry which is preliminary data.</text>
</comment>
<dbReference type="Pfam" id="PF01184">
    <property type="entry name" value="Gpr1_Fun34_YaaH"/>
    <property type="match status" value="1"/>
</dbReference>
<evidence type="ECO:0000256" key="3">
    <source>
        <dbReference type="ARBA" id="ARBA00022692"/>
    </source>
</evidence>
<keyword evidence="3 6" id="KW-0812">Transmembrane</keyword>
<evidence type="ECO:0000256" key="2">
    <source>
        <dbReference type="ARBA" id="ARBA00005587"/>
    </source>
</evidence>
<dbReference type="GO" id="GO:0005886">
    <property type="term" value="C:plasma membrane"/>
    <property type="evidence" value="ECO:0007669"/>
    <property type="project" value="TreeGrafter"/>
</dbReference>